<keyword evidence="1" id="KW-0805">Transcription regulation</keyword>
<evidence type="ECO:0000256" key="2">
    <source>
        <dbReference type="ARBA" id="ARBA00023125"/>
    </source>
</evidence>
<proteinExistence type="predicted"/>
<evidence type="ECO:0000313" key="5">
    <source>
        <dbReference type="EMBL" id="SHF88597.1"/>
    </source>
</evidence>
<dbReference type="PANTHER" id="PTHR43537">
    <property type="entry name" value="TRANSCRIPTIONAL REGULATOR, GNTR FAMILY"/>
    <property type="match status" value="1"/>
</dbReference>
<keyword evidence="6" id="KW-1185">Reference proteome</keyword>
<accession>A0A1M5FAQ9</accession>
<dbReference type="STRING" id="494016.SAMN04487965_2854"/>
<protein>
    <submittedName>
        <fullName evidence="5">Transcriptional regulator, GntR family</fullName>
    </submittedName>
</protein>
<evidence type="ECO:0000259" key="4">
    <source>
        <dbReference type="PROSITE" id="PS50949"/>
    </source>
</evidence>
<dbReference type="GO" id="GO:0003700">
    <property type="term" value="F:DNA-binding transcription factor activity"/>
    <property type="evidence" value="ECO:0007669"/>
    <property type="project" value="InterPro"/>
</dbReference>
<dbReference type="SUPFAM" id="SSF48008">
    <property type="entry name" value="GntR ligand-binding domain-like"/>
    <property type="match status" value="1"/>
</dbReference>
<dbReference type="OrthoDB" id="5450856at2"/>
<keyword evidence="2" id="KW-0238">DNA-binding</keyword>
<dbReference type="InterPro" id="IPR036388">
    <property type="entry name" value="WH-like_DNA-bd_sf"/>
</dbReference>
<dbReference type="InterPro" id="IPR011711">
    <property type="entry name" value="GntR_C"/>
</dbReference>
<dbReference type="Gene3D" id="1.10.10.10">
    <property type="entry name" value="Winged helix-like DNA-binding domain superfamily/Winged helix DNA-binding domain"/>
    <property type="match status" value="1"/>
</dbReference>
<dbReference type="InterPro" id="IPR008920">
    <property type="entry name" value="TF_FadR/GntR_C"/>
</dbReference>
<dbReference type="SMART" id="SM00345">
    <property type="entry name" value="HTH_GNTR"/>
    <property type="match status" value="1"/>
</dbReference>
<evidence type="ECO:0000256" key="1">
    <source>
        <dbReference type="ARBA" id="ARBA00023015"/>
    </source>
</evidence>
<dbReference type="PANTHER" id="PTHR43537:SF5">
    <property type="entry name" value="UXU OPERON TRANSCRIPTIONAL REGULATOR"/>
    <property type="match status" value="1"/>
</dbReference>
<dbReference type="RefSeq" id="WP_073276320.1">
    <property type="nucleotide sequence ID" value="NZ_FQVA01000004.1"/>
</dbReference>
<dbReference type="CDD" id="cd07377">
    <property type="entry name" value="WHTH_GntR"/>
    <property type="match status" value="1"/>
</dbReference>
<dbReference type="AlphaFoldDB" id="A0A1M5FAQ9"/>
<dbReference type="Pfam" id="PF00392">
    <property type="entry name" value="GntR"/>
    <property type="match status" value="1"/>
</dbReference>
<sequence length="258" mass="29207">MKLDHTPSGRRIYQQVVEKMLALLDRGEFPPGVRLPSERELSEMFEVSRPSIREAIIALEVMGRVAVRTGSGVYVIEPVNAYADSKDFSPFELTEARVLVEGEAAALAATMITEEQLEDLRNAYRDMVRENEEGNLTSERADRKFHEVISRATNNRVLMSSINRLWDIQEHSPDIQSVHKSVCKKDGQKRLAEHKAILQALENRDACAARRAMRLHFSRSLNALHDASEAKAVEVVRKEVSERRKRFSIDRLGEGAGI</sequence>
<reference evidence="6" key="1">
    <citation type="submission" date="2016-11" db="EMBL/GenBank/DDBJ databases">
        <authorList>
            <person name="Varghese N."/>
            <person name="Submissions S."/>
        </authorList>
    </citation>
    <scope>NUCLEOTIDE SEQUENCE [LARGE SCALE GENOMIC DNA]</scope>
    <source>
        <strain evidence="6">CGMCC 1.7063</strain>
    </source>
</reference>
<dbReference type="InterPro" id="IPR000524">
    <property type="entry name" value="Tscrpt_reg_HTH_GntR"/>
</dbReference>
<dbReference type="GO" id="GO:0003677">
    <property type="term" value="F:DNA binding"/>
    <property type="evidence" value="ECO:0007669"/>
    <property type="project" value="UniProtKB-KW"/>
</dbReference>
<dbReference type="SMART" id="SM00895">
    <property type="entry name" value="FCD"/>
    <property type="match status" value="1"/>
</dbReference>
<dbReference type="InterPro" id="IPR036390">
    <property type="entry name" value="WH_DNA-bd_sf"/>
</dbReference>
<dbReference type="EMBL" id="FQVA01000004">
    <property type="protein sequence ID" value="SHF88597.1"/>
    <property type="molecule type" value="Genomic_DNA"/>
</dbReference>
<dbReference type="SUPFAM" id="SSF46785">
    <property type="entry name" value="Winged helix' DNA-binding domain"/>
    <property type="match status" value="1"/>
</dbReference>
<name>A0A1M5FAQ9_9GAMM</name>
<dbReference type="Pfam" id="PF07729">
    <property type="entry name" value="FCD"/>
    <property type="match status" value="1"/>
</dbReference>
<gene>
    <name evidence="5" type="ORF">SAMN04487965_2854</name>
</gene>
<organism evidence="5 6">
    <name type="scientific">Microbulbifer donghaiensis</name>
    <dbReference type="NCBI Taxonomy" id="494016"/>
    <lineage>
        <taxon>Bacteria</taxon>
        <taxon>Pseudomonadati</taxon>
        <taxon>Pseudomonadota</taxon>
        <taxon>Gammaproteobacteria</taxon>
        <taxon>Cellvibrionales</taxon>
        <taxon>Microbulbiferaceae</taxon>
        <taxon>Microbulbifer</taxon>
    </lineage>
</organism>
<evidence type="ECO:0000313" key="6">
    <source>
        <dbReference type="Proteomes" id="UP000184170"/>
    </source>
</evidence>
<dbReference type="Proteomes" id="UP000184170">
    <property type="component" value="Unassembled WGS sequence"/>
</dbReference>
<dbReference type="PROSITE" id="PS50949">
    <property type="entry name" value="HTH_GNTR"/>
    <property type="match status" value="1"/>
</dbReference>
<keyword evidence="3" id="KW-0804">Transcription</keyword>
<feature type="domain" description="HTH gntR-type" evidence="4">
    <location>
        <begin position="10"/>
        <end position="78"/>
    </location>
</feature>
<dbReference type="PRINTS" id="PR00035">
    <property type="entry name" value="HTHGNTR"/>
</dbReference>
<dbReference type="Gene3D" id="1.20.120.530">
    <property type="entry name" value="GntR ligand-binding domain-like"/>
    <property type="match status" value="1"/>
</dbReference>
<evidence type="ECO:0000256" key="3">
    <source>
        <dbReference type="ARBA" id="ARBA00023163"/>
    </source>
</evidence>